<dbReference type="GO" id="GO:0051731">
    <property type="term" value="F:polynucleotide 5'-hydroxyl-kinase activity"/>
    <property type="evidence" value="ECO:0007669"/>
    <property type="project" value="InterPro"/>
</dbReference>
<dbReference type="EMBL" id="AZHX01001952">
    <property type="protein sequence ID" value="ETW98391.1"/>
    <property type="molecule type" value="Genomic_DNA"/>
</dbReference>
<keyword evidence="7" id="KW-1185">Reference proteome</keyword>
<evidence type="ECO:0000256" key="2">
    <source>
        <dbReference type="ARBA" id="ARBA00022741"/>
    </source>
</evidence>
<organism evidence="6 7">
    <name type="scientific">Candidatus Entotheonella gemina</name>
    <dbReference type="NCBI Taxonomy" id="1429439"/>
    <lineage>
        <taxon>Bacteria</taxon>
        <taxon>Pseudomonadati</taxon>
        <taxon>Nitrospinota/Tectimicrobiota group</taxon>
        <taxon>Candidatus Tectimicrobiota</taxon>
        <taxon>Candidatus Entotheonellia</taxon>
        <taxon>Candidatus Entotheonellales</taxon>
        <taxon>Candidatus Entotheonellaceae</taxon>
        <taxon>Candidatus Entotheonella</taxon>
    </lineage>
</organism>
<evidence type="ECO:0000256" key="1">
    <source>
        <dbReference type="ARBA" id="ARBA00022679"/>
    </source>
</evidence>
<evidence type="ECO:0000313" key="7">
    <source>
        <dbReference type="Proteomes" id="UP000019140"/>
    </source>
</evidence>
<dbReference type="GO" id="GO:0005524">
    <property type="term" value="F:ATP binding"/>
    <property type="evidence" value="ECO:0007669"/>
    <property type="project" value="UniProtKB-KW"/>
</dbReference>
<keyword evidence="2" id="KW-0547">Nucleotide-binding</keyword>
<comment type="caution">
    <text evidence="6">The sequence shown here is derived from an EMBL/GenBank/DDBJ whole genome shotgun (WGS) entry which is preliminary data.</text>
</comment>
<evidence type="ECO:0000313" key="6">
    <source>
        <dbReference type="EMBL" id="ETW98391.1"/>
    </source>
</evidence>
<dbReference type="InterPro" id="IPR032319">
    <property type="entry name" value="CLP1_P"/>
</dbReference>
<dbReference type="PANTHER" id="PTHR12755">
    <property type="entry name" value="CLEAVAGE/POLYADENYLATION FACTOR IA SUBUNIT CLP1P"/>
    <property type="match status" value="1"/>
</dbReference>
<feature type="domain" description="Clp1 P-loop" evidence="5">
    <location>
        <begin position="27"/>
        <end position="200"/>
    </location>
</feature>
<proteinExistence type="predicted"/>
<keyword evidence="3" id="KW-0418">Kinase</keyword>
<keyword evidence="1" id="KW-0808">Transferase</keyword>
<evidence type="ECO:0000256" key="4">
    <source>
        <dbReference type="ARBA" id="ARBA00022840"/>
    </source>
</evidence>
<name>W4LM23_9BACT</name>
<reference evidence="6 7" key="1">
    <citation type="journal article" date="2014" name="Nature">
        <title>An environmental bacterial taxon with a large and distinct metabolic repertoire.</title>
        <authorList>
            <person name="Wilson M.C."/>
            <person name="Mori T."/>
            <person name="Ruckert C."/>
            <person name="Uria A.R."/>
            <person name="Helf M.J."/>
            <person name="Takada K."/>
            <person name="Gernert C."/>
            <person name="Steffens U.A."/>
            <person name="Heycke N."/>
            <person name="Schmitt S."/>
            <person name="Rinke C."/>
            <person name="Helfrich E.J."/>
            <person name="Brachmann A.O."/>
            <person name="Gurgui C."/>
            <person name="Wakimoto T."/>
            <person name="Kracht M."/>
            <person name="Crusemann M."/>
            <person name="Hentschel U."/>
            <person name="Abe I."/>
            <person name="Matsunaga S."/>
            <person name="Kalinowski J."/>
            <person name="Takeyama H."/>
            <person name="Piel J."/>
        </authorList>
    </citation>
    <scope>NUCLEOTIDE SEQUENCE [LARGE SCALE GENOMIC DNA]</scope>
    <source>
        <strain evidence="7">TSY2</strain>
    </source>
</reference>
<dbReference type="Proteomes" id="UP000019140">
    <property type="component" value="Unassembled WGS sequence"/>
</dbReference>
<dbReference type="Gene3D" id="3.40.50.300">
    <property type="entry name" value="P-loop containing nucleotide triphosphate hydrolases"/>
    <property type="match status" value="1"/>
</dbReference>
<dbReference type="Pfam" id="PF16575">
    <property type="entry name" value="CLP1_P"/>
    <property type="match status" value="1"/>
</dbReference>
<keyword evidence="4" id="KW-0067">ATP-binding</keyword>
<accession>W4LM23</accession>
<dbReference type="InterPro" id="IPR027417">
    <property type="entry name" value="P-loop_NTPase"/>
</dbReference>
<evidence type="ECO:0000259" key="5">
    <source>
        <dbReference type="Pfam" id="PF16575"/>
    </source>
</evidence>
<dbReference type="SUPFAM" id="SSF52540">
    <property type="entry name" value="P-loop containing nucleoside triphosphate hydrolases"/>
    <property type="match status" value="1"/>
</dbReference>
<sequence>MIDILEPWARSVDRIRSHRWRKILVLGDTDRGKSTYCRYLCEQLLANGSRETVAYVDADVGQKDLGPPTAITLGYPQPRTPWTQIEPAAWHFVGNVTPAGQLLPAVLGTKHLVDTARAARTVINTPGFVRGTGRILQTHLIEAIRPDVMIAIVKGRELSALLKPYRYHRTLRLPPSPQASAKTLPERQANRERAFRRYFSTAQQAEFLLDELVLQRALIFTGTKIHLSPFPYAERTDEGIIAVAAANT</sequence>
<dbReference type="PANTHER" id="PTHR12755:SF3">
    <property type="entry name" value="POLYNUCLEOTIDE 5'-HYDROXYL-KINASE NOL9"/>
    <property type="match status" value="1"/>
</dbReference>
<dbReference type="HOGENOM" id="CLU_051301_0_0_7"/>
<feature type="non-terminal residue" evidence="6">
    <location>
        <position position="248"/>
    </location>
</feature>
<gene>
    <name evidence="6" type="ORF">ETSY2_42905</name>
</gene>
<evidence type="ECO:0000256" key="3">
    <source>
        <dbReference type="ARBA" id="ARBA00022777"/>
    </source>
</evidence>
<dbReference type="AlphaFoldDB" id="W4LM23"/>
<dbReference type="InterPro" id="IPR045116">
    <property type="entry name" value="Clp1/Grc3"/>
</dbReference>
<protein>
    <recommendedName>
        <fullName evidence="5">Clp1 P-loop domain-containing protein</fullName>
    </recommendedName>
</protein>
<dbReference type="GO" id="GO:0006396">
    <property type="term" value="P:RNA processing"/>
    <property type="evidence" value="ECO:0007669"/>
    <property type="project" value="InterPro"/>
</dbReference>